<keyword evidence="2" id="KW-1185">Reference proteome</keyword>
<sequence>MSSARYQTLRAHVGDCISNVKTSFSDCLLSGVLVDNYDWLESQAGAFNIWAATSITKLSAAPGLENRQEDWIRALEVVSEILKALHRVLVQLLCKCDLSHSFVAFLLTAVGKCQLGMQQSSSSRSTIAPSVSMQSIDWREYSETGDSESGTVTSNYALTNPFHLEKLYIQSALDQLSRLTVVLDNLEHDLTGISVENSLATSQGFDFTVFRDNLEGLIRSSHYQTRPTTWTAMPLTPVQQRLVYLNVLRRHQIPRTNTRPSLFPKIRISRPGKERLDFPLEDEQLRQFYSFLHLPGSATTSLLGKTQNKSLQLLDLSLPSRSVSSLAASVQSGPTLVNELTRPDSRYSFSEAATLKSEVNSIYAPPTDSRALPMFWIPPAPGYTEILHSTPIYNCPYCEMSIRVDDPTNVDSYEQWG</sequence>
<accession>A0AAN6XKE5</accession>
<organism evidence="1 2">
    <name type="scientific">Triangularia verruculosa</name>
    <dbReference type="NCBI Taxonomy" id="2587418"/>
    <lineage>
        <taxon>Eukaryota</taxon>
        <taxon>Fungi</taxon>
        <taxon>Dikarya</taxon>
        <taxon>Ascomycota</taxon>
        <taxon>Pezizomycotina</taxon>
        <taxon>Sordariomycetes</taxon>
        <taxon>Sordariomycetidae</taxon>
        <taxon>Sordariales</taxon>
        <taxon>Podosporaceae</taxon>
        <taxon>Triangularia</taxon>
    </lineage>
</organism>
<dbReference type="AlphaFoldDB" id="A0AAN6XKE5"/>
<dbReference type="Proteomes" id="UP001303160">
    <property type="component" value="Unassembled WGS sequence"/>
</dbReference>
<dbReference type="EMBL" id="MU863910">
    <property type="protein sequence ID" value="KAK4201196.1"/>
    <property type="molecule type" value="Genomic_DNA"/>
</dbReference>
<proteinExistence type="predicted"/>
<evidence type="ECO:0000313" key="1">
    <source>
        <dbReference type="EMBL" id="KAK4201196.1"/>
    </source>
</evidence>
<evidence type="ECO:0000313" key="2">
    <source>
        <dbReference type="Proteomes" id="UP001303160"/>
    </source>
</evidence>
<reference evidence="1" key="1">
    <citation type="journal article" date="2023" name="Mol. Phylogenet. Evol.">
        <title>Genome-scale phylogeny and comparative genomics of the fungal order Sordariales.</title>
        <authorList>
            <person name="Hensen N."/>
            <person name="Bonometti L."/>
            <person name="Westerberg I."/>
            <person name="Brannstrom I.O."/>
            <person name="Guillou S."/>
            <person name="Cros-Aarteil S."/>
            <person name="Calhoun S."/>
            <person name="Haridas S."/>
            <person name="Kuo A."/>
            <person name="Mondo S."/>
            <person name="Pangilinan J."/>
            <person name="Riley R."/>
            <person name="LaButti K."/>
            <person name="Andreopoulos B."/>
            <person name="Lipzen A."/>
            <person name="Chen C."/>
            <person name="Yan M."/>
            <person name="Daum C."/>
            <person name="Ng V."/>
            <person name="Clum A."/>
            <person name="Steindorff A."/>
            <person name="Ohm R.A."/>
            <person name="Martin F."/>
            <person name="Silar P."/>
            <person name="Natvig D.O."/>
            <person name="Lalanne C."/>
            <person name="Gautier V."/>
            <person name="Ament-Velasquez S.L."/>
            <person name="Kruys A."/>
            <person name="Hutchinson M.I."/>
            <person name="Powell A.J."/>
            <person name="Barry K."/>
            <person name="Miller A.N."/>
            <person name="Grigoriev I.V."/>
            <person name="Debuchy R."/>
            <person name="Gladieux P."/>
            <person name="Hiltunen Thoren M."/>
            <person name="Johannesson H."/>
        </authorList>
    </citation>
    <scope>NUCLEOTIDE SEQUENCE</scope>
    <source>
        <strain evidence="1">CBS 315.58</strain>
    </source>
</reference>
<protein>
    <submittedName>
        <fullName evidence="1">Uncharacterized protein</fullName>
    </submittedName>
</protein>
<reference evidence="1" key="2">
    <citation type="submission" date="2023-05" db="EMBL/GenBank/DDBJ databases">
        <authorList>
            <consortium name="Lawrence Berkeley National Laboratory"/>
            <person name="Steindorff A."/>
            <person name="Hensen N."/>
            <person name="Bonometti L."/>
            <person name="Westerberg I."/>
            <person name="Brannstrom I.O."/>
            <person name="Guillou S."/>
            <person name="Cros-Aarteil S."/>
            <person name="Calhoun S."/>
            <person name="Haridas S."/>
            <person name="Kuo A."/>
            <person name="Mondo S."/>
            <person name="Pangilinan J."/>
            <person name="Riley R."/>
            <person name="Labutti K."/>
            <person name="Andreopoulos B."/>
            <person name="Lipzen A."/>
            <person name="Chen C."/>
            <person name="Yanf M."/>
            <person name="Daum C."/>
            <person name="Ng V."/>
            <person name="Clum A."/>
            <person name="Ohm R."/>
            <person name="Martin F."/>
            <person name="Silar P."/>
            <person name="Natvig D."/>
            <person name="Lalanne C."/>
            <person name="Gautier V."/>
            <person name="Ament-Velasquez S.L."/>
            <person name="Kruys A."/>
            <person name="Hutchinson M.I."/>
            <person name="Powell A.J."/>
            <person name="Barry K."/>
            <person name="Miller A.N."/>
            <person name="Grigoriev I.V."/>
            <person name="Debuchy R."/>
            <person name="Gladieux P."/>
            <person name="Thoren M.H."/>
            <person name="Johannesson H."/>
        </authorList>
    </citation>
    <scope>NUCLEOTIDE SEQUENCE</scope>
    <source>
        <strain evidence="1">CBS 315.58</strain>
    </source>
</reference>
<name>A0AAN6XKE5_9PEZI</name>
<comment type="caution">
    <text evidence="1">The sequence shown here is derived from an EMBL/GenBank/DDBJ whole genome shotgun (WGS) entry which is preliminary data.</text>
</comment>
<gene>
    <name evidence="1" type="ORF">QBC40DRAFT_264423</name>
</gene>